<dbReference type="GO" id="GO:0035598">
    <property type="term" value="F:tRNA (N(6)-L-threonylcarbamoyladenosine(37)-C(2))-methylthiotransferase activity"/>
    <property type="evidence" value="ECO:0007669"/>
    <property type="project" value="UniProtKB-EC"/>
</dbReference>
<keyword evidence="11" id="KW-0408">Iron</keyword>
<evidence type="ECO:0000256" key="12">
    <source>
        <dbReference type="ARBA" id="ARBA00023014"/>
    </source>
</evidence>
<evidence type="ECO:0000313" key="17">
    <source>
        <dbReference type="EMBL" id="RXE55979.1"/>
    </source>
</evidence>
<comment type="caution">
    <text evidence="17">The sequence shown here is derived from an EMBL/GenBank/DDBJ whole genome shotgun (WGS) entry which is preliminary data.</text>
</comment>
<evidence type="ECO:0000256" key="10">
    <source>
        <dbReference type="ARBA" id="ARBA00022723"/>
    </source>
</evidence>
<evidence type="ECO:0000256" key="11">
    <source>
        <dbReference type="ARBA" id="ARBA00023004"/>
    </source>
</evidence>
<dbReference type="Gene3D" id="3.40.50.12160">
    <property type="entry name" value="Methylthiotransferase, N-terminal domain"/>
    <property type="match status" value="1"/>
</dbReference>
<evidence type="ECO:0000256" key="9">
    <source>
        <dbReference type="ARBA" id="ARBA00022694"/>
    </source>
</evidence>
<dbReference type="FunFam" id="3.80.30.20:FF:000002">
    <property type="entry name" value="threonylcarbamoyladenosine tRNA methylthiotransferase isoform X2"/>
    <property type="match status" value="1"/>
</dbReference>
<reference evidence="17 18" key="1">
    <citation type="journal article" date="2015" name="Int. J. Syst. Evol. Microbiol.">
        <title>Methanoculleus taiwanensis sp. nov., a methanogen isolated from deep marine sediment at the deformation front area near Taiwan.</title>
        <authorList>
            <person name="Weng C.Y."/>
            <person name="Chen S.C."/>
            <person name="Lai M.C."/>
            <person name="Wu S.Y."/>
            <person name="Lin S."/>
            <person name="Yang T.F."/>
            <person name="Chen P.C."/>
        </authorList>
    </citation>
    <scope>NUCLEOTIDE SEQUENCE [LARGE SCALE GENOMIC DNA]</scope>
    <source>
        <strain evidence="17 18">CYW4</strain>
    </source>
</reference>
<keyword evidence="8" id="KW-0949">S-adenosyl-L-methionine</keyword>
<feature type="domain" description="Radical SAM core" evidence="16">
    <location>
        <begin position="111"/>
        <end position="340"/>
    </location>
</feature>
<dbReference type="SFLD" id="SFLDS00029">
    <property type="entry name" value="Radical_SAM"/>
    <property type="match status" value="1"/>
</dbReference>
<keyword evidence="10" id="KW-0479">Metal-binding</keyword>
<dbReference type="InterPro" id="IPR038135">
    <property type="entry name" value="Methylthiotransferase_N_sf"/>
</dbReference>
<proteinExistence type="inferred from homology"/>
<keyword evidence="18" id="KW-1185">Reference proteome</keyword>
<dbReference type="InterPro" id="IPR006638">
    <property type="entry name" value="Elp3/MiaA/NifB-like_rSAM"/>
</dbReference>
<evidence type="ECO:0000259" key="15">
    <source>
        <dbReference type="PROSITE" id="PS51449"/>
    </source>
</evidence>
<dbReference type="SFLD" id="SFLDG01082">
    <property type="entry name" value="B12-binding_domain_containing"/>
    <property type="match status" value="1"/>
</dbReference>
<keyword evidence="7" id="KW-0808">Transferase</keyword>
<gene>
    <name evidence="17" type="ORF">ABH15_07190</name>
</gene>
<evidence type="ECO:0000256" key="13">
    <source>
        <dbReference type="ARBA" id="ARBA00031213"/>
    </source>
</evidence>
<sequence length="409" mass="45380">MERLIGKKVYIESYGCTYNHADTQKLIAILEGQGCTRVGADEAEAVVINTCIVIGATERHMIRRMRVFADKELYLTGCMPLARMDAIESACSPRIILPESIRERYGSAGTPADGAVGIVQIATGCVGSCSYCITRRARGAIASESVDAVLDAVRTLAAGGAKEIQLTGQDVSAWGIDRGERLPDLLREIVTVPGRFRLRLGMMNPATVLPILDDLARAYDSEKIFRFLHLPVQSGSDAVLGRMQRGYRAADVLAVVRAFRERYPEMIISSDFIAGFPGESDAEFAESIALLREAAFAKVNITRYSRRPGTPAAREKDLTDYVRKQRSRRLLAEADRIYDDYHSRRIGTETPIVVTERKAAGSVVARSPEYMNIVIREDLPLGFEGRAVVTEKRRHYVIGRRIRDRGEHI</sequence>
<dbReference type="RefSeq" id="WP_128693695.1">
    <property type="nucleotide sequence ID" value="NZ_LHQS01000002.1"/>
</dbReference>
<dbReference type="SUPFAM" id="SSF102114">
    <property type="entry name" value="Radical SAM enzymes"/>
    <property type="match status" value="1"/>
</dbReference>
<dbReference type="PROSITE" id="PS51449">
    <property type="entry name" value="MTTASE_N"/>
    <property type="match status" value="1"/>
</dbReference>
<evidence type="ECO:0000256" key="3">
    <source>
        <dbReference type="ARBA" id="ARBA00008616"/>
    </source>
</evidence>
<evidence type="ECO:0000256" key="7">
    <source>
        <dbReference type="ARBA" id="ARBA00022679"/>
    </source>
</evidence>
<dbReference type="Pfam" id="PF00919">
    <property type="entry name" value="UPF0004"/>
    <property type="match status" value="1"/>
</dbReference>
<comment type="catalytic activity">
    <reaction evidence="14">
        <text>N(6)-L-threonylcarbamoyladenosine(37) in tRNA + (sulfur carrier)-SH + AH2 + 2 S-adenosyl-L-methionine = 2-methylsulfanyl-N(6)-L-threonylcarbamoyladenosine(37) in tRNA + (sulfur carrier)-H + 5'-deoxyadenosine + L-methionine + A + S-adenosyl-L-homocysteine + 2 H(+)</text>
        <dbReference type="Rhea" id="RHEA:37075"/>
        <dbReference type="Rhea" id="RHEA-COMP:10163"/>
        <dbReference type="Rhea" id="RHEA-COMP:11092"/>
        <dbReference type="Rhea" id="RHEA-COMP:14737"/>
        <dbReference type="Rhea" id="RHEA-COMP:14739"/>
        <dbReference type="ChEBI" id="CHEBI:13193"/>
        <dbReference type="ChEBI" id="CHEBI:15378"/>
        <dbReference type="ChEBI" id="CHEBI:17319"/>
        <dbReference type="ChEBI" id="CHEBI:17499"/>
        <dbReference type="ChEBI" id="CHEBI:29917"/>
        <dbReference type="ChEBI" id="CHEBI:57844"/>
        <dbReference type="ChEBI" id="CHEBI:57856"/>
        <dbReference type="ChEBI" id="CHEBI:59789"/>
        <dbReference type="ChEBI" id="CHEBI:64428"/>
        <dbReference type="ChEBI" id="CHEBI:74418"/>
        <dbReference type="ChEBI" id="CHEBI:74420"/>
        <dbReference type="EC" id="2.8.4.5"/>
    </reaction>
</comment>
<dbReference type="InterPro" id="IPR023404">
    <property type="entry name" value="rSAM_horseshoe"/>
</dbReference>
<dbReference type="InterPro" id="IPR013848">
    <property type="entry name" value="Methylthiotransferase_N"/>
</dbReference>
<comment type="function">
    <text evidence="2">Catalyzes the methylthiolation of N6-threonylcarbamoyladenosine (t(6)A), leading to the formation of 2-methylthio-N6-threonylcarbamoyladenosine (ms(2)t(6)A) at position 37 in tRNAs that read codons beginning with adenine.</text>
</comment>
<name>A0A498GZ98_9EURY</name>
<evidence type="ECO:0000256" key="2">
    <source>
        <dbReference type="ARBA" id="ARBA00002399"/>
    </source>
</evidence>
<dbReference type="PANTHER" id="PTHR11918">
    <property type="entry name" value="RADICAL SAM PROTEINS"/>
    <property type="match status" value="1"/>
</dbReference>
<dbReference type="Gene3D" id="3.80.30.20">
    <property type="entry name" value="tm_1862 like domain"/>
    <property type="match status" value="1"/>
</dbReference>
<dbReference type="SMART" id="SM00729">
    <property type="entry name" value="Elp3"/>
    <property type="match status" value="1"/>
</dbReference>
<dbReference type="EMBL" id="LHQS01000002">
    <property type="protein sequence ID" value="RXE55979.1"/>
    <property type="molecule type" value="Genomic_DNA"/>
</dbReference>
<accession>A0A498GZ98</accession>
<dbReference type="PROSITE" id="PS51918">
    <property type="entry name" value="RADICAL_SAM"/>
    <property type="match status" value="1"/>
</dbReference>
<evidence type="ECO:0000256" key="4">
    <source>
        <dbReference type="ARBA" id="ARBA00013273"/>
    </source>
</evidence>
<dbReference type="GO" id="GO:0046872">
    <property type="term" value="F:metal ion binding"/>
    <property type="evidence" value="ECO:0007669"/>
    <property type="project" value="UniProtKB-KW"/>
</dbReference>
<dbReference type="InterPro" id="IPR007197">
    <property type="entry name" value="rSAM"/>
</dbReference>
<dbReference type="Proteomes" id="UP000290932">
    <property type="component" value="Unassembled WGS sequence"/>
</dbReference>
<dbReference type="EC" id="2.8.4.5" evidence="4"/>
<evidence type="ECO:0000256" key="1">
    <source>
        <dbReference type="ARBA" id="ARBA00001966"/>
    </source>
</evidence>
<dbReference type="OrthoDB" id="372134at2157"/>
<evidence type="ECO:0000313" key="18">
    <source>
        <dbReference type="Proteomes" id="UP000290932"/>
    </source>
</evidence>
<comment type="cofactor">
    <cofactor evidence="1">
        <name>[4Fe-4S] cluster</name>
        <dbReference type="ChEBI" id="CHEBI:49883"/>
    </cofactor>
</comment>
<comment type="similarity">
    <text evidence="3">Belongs to the methylthiotransferase family. CDKAL1 subfamily.</text>
</comment>
<dbReference type="AlphaFoldDB" id="A0A498GZ98"/>
<evidence type="ECO:0000256" key="5">
    <source>
        <dbReference type="ARBA" id="ARBA00021508"/>
    </source>
</evidence>
<evidence type="ECO:0000256" key="8">
    <source>
        <dbReference type="ARBA" id="ARBA00022691"/>
    </source>
</evidence>
<dbReference type="PROSITE" id="PS01278">
    <property type="entry name" value="MTTASE_RADICAL"/>
    <property type="match status" value="1"/>
</dbReference>
<dbReference type="Pfam" id="PF04055">
    <property type="entry name" value="Radical_SAM"/>
    <property type="match status" value="1"/>
</dbReference>
<feature type="domain" description="MTTase N-terminal" evidence="15">
    <location>
        <begin position="7"/>
        <end position="106"/>
    </location>
</feature>
<keyword evidence="6" id="KW-0004">4Fe-4S</keyword>
<evidence type="ECO:0000256" key="6">
    <source>
        <dbReference type="ARBA" id="ARBA00022485"/>
    </source>
</evidence>
<dbReference type="InterPro" id="IPR020612">
    <property type="entry name" value="Methylthiotransferase_CS"/>
</dbReference>
<protein>
    <recommendedName>
        <fullName evidence="5">Probable threonylcarbamoyladenosine tRNA methylthiotransferase</fullName>
        <ecNumber evidence="4">2.8.4.5</ecNumber>
    </recommendedName>
    <alternativeName>
        <fullName evidence="13">tRNA-t(6)A37 methylthiotransferase</fullName>
    </alternativeName>
</protein>
<organism evidence="17 18">
    <name type="scientific">Methanoculleus taiwanensis</name>
    <dbReference type="NCBI Taxonomy" id="1550565"/>
    <lineage>
        <taxon>Archaea</taxon>
        <taxon>Methanobacteriati</taxon>
        <taxon>Methanobacteriota</taxon>
        <taxon>Stenosarchaea group</taxon>
        <taxon>Methanomicrobia</taxon>
        <taxon>Methanomicrobiales</taxon>
        <taxon>Methanomicrobiaceae</taxon>
        <taxon>Methanoculleus</taxon>
    </lineage>
</organism>
<keyword evidence="12" id="KW-0411">Iron-sulfur</keyword>
<dbReference type="NCBIfam" id="TIGR00089">
    <property type="entry name" value="MiaB/RimO family radical SAM methylthiotransferase"/>
    <property type="match status" value="1"/>
</dbReference>
<dbReference type="InterPro" id="IPR005839">
    <property type="entry name" value="Methylthiotransferase"/>
</dbReference>
<keyword evidence="9" id="KW-0819">tRNA processing</keyword>
<dbReference type="GO" id="GO:0051539">
    <property type="term" value="F:4 iron, 4 sulfur cluster binding"/>
    <property type="evidence" value="ECO:0007669"/>
    <property type="project" value="UniProtKB-KW"/>
</dbReference>
<dbReference type="InterPro" id="IPR058240">
    <property type="entry name" value="rSAM_sf"/>
</dbReference>
<evidence type="ECO:0000256" key="14">
    <source>
        <dbReference type="ARBA" id="ARBA00051661"/>
    </source>
</evidence>
<evidence type="ECO:0000259" key="16">
    <source>
        <dbReference type="PROSITE" id="PS51918"/>
    </source>
</evidence>
<dbReference type="PANTHER" id="PTHR11918:SF45">
    <property type="entry name" value="THREONYLCARBAMOYLADENOSINE TRNA METHYLTHIOTRANSFERASE"/>
    <property type="match status" value="1"/>
</dbReference>